<sequence>MPTITIEPLIRRPFAEFGDIIQATPEVRSFLINKGNARRFHDLATVVANGEDARAIISIIRAKPYCLPLTLSMLERHPFGSQAFMPLKPARFLAIVAPDDHGIPGVARAFMVGPNQGVNYFANVWHAVLTPLDAETDFLVVDREGEGKNLETFDLSDPYIIEQ</sequence>
<dbReference type="Pfam" id="PF04115">
    <property type="entry name" value="Ureidogly_lyase"/>
    <property type="match status" value="1"/>
</dbReference>
<dbReference type="PANTHER" id="PTHR21221:SF1">
    <property type="entry name" value="UREIDOGLYCOLATE LYASE"/>
    <property type="match status" value="1"/>
</dbReference>
<dbReference type="InterPro" id="IPR011051">
    <property type="entry name" value="RmlC_Cupin_sf"/>
</dbReference>
<evidence type="ECO:0000256" key="1">
    <source>
        <dbReference type="ARBA" id="ARBA00011738"/>
    </source>
</evidence>
<dbReference type="AlphaFoldDB" id="A0A3B0TZ22"/>
<dbReference type="InterPro" id="IPR007247">
    <property type="entry name" value="Ureidogly_lyase"/>
</dbReference>
<comment type="subunit">
    <text evidence="1">Homodimer.</text>
</comment>
<organism evidence="5">
    <name type="scientific">hydrothermal vent metagenome</name>
    <dbReference type="NCBI Taxonomy" id="652676"/>
    <lineage>
        <taxon>unclassified sequences</taxon>
        <taxon>metagenomes</taxon>
        <taxon>ecological metagenomes</taxon>
    </lineage>
</organism>
<dbReference type="GO" id="GO:0050385">
    <property type="term" value="F:ureidoglycolate lyase activity"/>
    <property type="evidence" value="ECO:0007669"/>
    <property type="project" value="UniProtKB-EC"/>
</dbReference>
<protein>
    <submittedName>
        <fullName evidence="5">Ureidoglycolate lyase</fullName>
        <ecNumber evidence="5">4.3.2.3</ecNumber>
    </submittedName>
</protein>
<dbReference type="GO" id="GO:0000256">
    <property type="term" value="P:allantoin catabolic process"/>
    <property type="evidence" value="ECO:0007669"/>
    <property type="project" value="InterPro"/>
</dbReference>
<keyword evidence="3 5" id="KW-0456">Lyase</keyword>
<evidence type="ECO:0000256" key="2">
    <source>
        <dbReference type="ARBA" id="ARBA00022631"/>
    </source>
</evidence>
<evidence type="ECO:0000256" key="4">
    <source>
        <dbReference type="ARBA" id="ARBA00047684"/>
    </source>
</evidence>
<dbReference type="NCBIfam" id="NF009932">
    <property type="entry name" value="PRK13395.1"/>
    <property type="match status" value="1"/>
</dbReference>
<dbReference type="PANTHER" id="PTHR21221">
    <property type="entry name" value="UREIDOGLYCOLATE HYDROLASE"/>
    <property type="match status" value="1"/>
</dbReference>
<evidence type="ECO:0000313" key="5">
    <source>
        <dbReference type="EMBL" id="VAW21373.1"/>
    </source>
</evidence>
<accession>A0A3B0TZ22</accession>
<dbReference type="EMBL" id="UOEO01000167">
    <property type="protein sequence ID" value="VAW21373.1"/>
    <property type="molecule type" value="Genomic_DNA"/>
</dbReference>
<dbReference type="GO" id="GO:0004848">
    <property type="term" value="F:ureidoglycolate hydrolase activity"/>
    <property type="evidence" value="ECO:0007669"/>
    <property type="project" value="InterPro"/>
</dbReference>
<dbReference type="InterPro" id="IPR047233">
    <property type="entry name" value="UAH_cupin"/>
</dbReference>
<dbReference type="SUPFAM" id="SSF51182">
    <property type="entry name" value="RmlC-like cupins"/>
    <property type="match status" value="1"/>
</dbReference>
<dbReference type="EC" id="4.3.2.3" evidence="5"/>
<dbReference type="PIRSF" id="PIRSF017306">
    <property type="entry name" value="Ureidogly_hydro"/>
    <property type="match status" value="1"/>
</dbReference>
<keyword evidence="2" id="KW-0659">Purine metabolism</keyword>
<name>A0A3B0TZ22_9ZZZZ</name>
<dbReference type="InterPro" id="IPR024060">
    <property type="entry name" value="Ureidoglycolate_lyase_dom_sf"/>
</dbReference>
<dbReference type="GO" id="GO:0006144">
    <property type="term" value="P:purine nucleobase metabolic process"/>
    <property type="evidence" value="ECO:0007669"/>
    <property type="project" value="UniProtKB-KW"/>
</dbReference>
<comment type="catalytic activity">
    <reaction evidence="4">
        <text>(S)-ureidoglycolate = urea + glyoxylate</text>
        <dbReference type="Rhea" id="RHEA:11304"/>
        <dbReference type="ChEBI" id="CHEBI:16199"/>
        <dbReference type="ChEBI" id="CHEBI:36655"/>
        <dbReference type="ChEBI" id="CHEBI:57296"/>
        <dbReference type="EC" id="4.3.2.3"/>
    </reaction>
</comment>
<dbReference type="Gene3D" id="2.60.120.480">
    <property type="entry name" value="Ureidoglycolate hydrolase"/>
    <property type="match status" value="1"/>
</dbReference>
<reference evidence="5" key="1">
    <citation type="submission" date="2018-06" db="EMBL/GenBank/DDBJ databases">
        <authorList>
            <person name="Zhirakovskaya E."/>
        </authorList>
    </citation>
    <scope>NUCLEOTIDE SEQUENCE</scope>
</reference>
<dbReference type="CDD" id="cd20298">
    <property type="entry name" value="cupin_UAH"/>
    <property type="match status" value="1"/>
</dbReference>
<proteinExistence type="predicted"/>
<evidence type="ECO:0000256" key="3">
    <source>
        <dbReference type="ARBA" id="ARBA00023239"/>
    </source>
</evidence>
<gene>
    <name evidence="5" type="ORF">MNBD_ALPHA12-1669</name>
</gene>